<sequence length="88" mass="9379">MAEKRASGPAGLVSMVCITCGAEQSFDTRVPARITCTKCQGTVFREFDTPTEPDEATIDQLDAQARSRSLGDPSPGTSADELADLDDR</sequence>
<feature type="region of interest" description="Disordered" evidence="1">
    <location>
        <begin position="47"/>
        <end position="88"/>
    </location>
</feature>
<evidence type="ECO:0000313" key="2">
    <source>
        <dbReference type="EMBL" id="CAA9322712.1"/>
    </source>
</evidence>
<evidence type="ECO:0000256" key="1">
    <source>
        <dbReference type="SAM" id="MobiDB-lite"/>
    </source>
</evidence>
<gene>
    <name evidence="2" type="ORF">AVDCRST_MAG40-1540</name>
</gene>
<protein>
    <submittedName>
        <fullName evidence="2">Uncharacterized protein</fullName>
    </submittedName>
</protein>
<reference evidence="2" key="1">
    <citation type="submission" date="2020-02" db="EMBL/GenBank/DDBJ databases">
        <authorList>
            <person name="Meier V. D."/>
        </authorList>
    </citation>
    <scope>NUCLEOTIDE SEQUENCE</scope>
    <source>
        <strain evidence="2">AVDCRST_MAG40</strain>
    </source>
</reference>
<dbReference type="AlphaFoldDB" id="A0A6J4L9C3"/>
<organism evidence="2">
    <name type="scientific">uncultured Gemmatimonadaceae bacterium</name>
    <dbReference type="NCBI Taxonomy" id="246130"/>
    <lineage>
        <taxon>Bacteria</taxon>
        <taxon>Pseudomonadati</taxon>
        <taxon>Gemmatimonadota</taxon>
        <taxon>Gemmatimonadia</taxon>
        <taxon>Gemmatimonadales</taxon>
        <taxon>Gemmatimonadaceae</taxon>
        <taxon>environmental samples</taxon>
    </lineage>
</organism>
<accession>A0A6J4L9C3</accession>
<dbReference type="EMBL" id="CADCTX010000485">
    <property type="protein sequence ID" value="CAA9322712.1"/>
    <property type="molecule type" value="Genomic_DNA"/>
</dbReference>
<name>A0A6J4L9C3_9BACT</name>
<proteinExistence type="predicted"/>